<dbReference type="EMBL" id="LSTR01000040">
    <property type="protein sequence ID" value="OAH42778.1"/>
    <property type="molecule type" value="Genomic_DNA"/>
</dbReference>
<evidence type="ECO:0000313" key="3">
    <source>
        <dbReference type="Proteomes" id="UP000077262"/>
    </source>
</evidence>
<evidence type="ECO:0000313" key="2">
    <source>
        <dbReference type="EMBL" id="OAH42778.1"/>
    </source>
</evidence>
<dbReference type="Proteomes" id="UP000077262">
    <property type="component" value="Unassembled WGS sequence"/>
</dbReference>
<reference evidence="2 3" key="1">
    <citation type="submission" date="2016-02" db="EMBL/GenBank/DDBJ databases">
        <authorList>
            <person name="Wen L."/>
            <person name="He K."/>
            <person name="Yang H."/>
        </authorList>
    </citation>
    <scope>NUCLEOTIDE SEQUENCE [LARGE SCALE GENOMIC DNA]</scope>
    <source>
        <strain evidence="2 3">CD09_2</strain>
    </source>
</reference>
<evidence type="ECO:0000256" key="1">
    <source>
        <dbReference type="SAM" id="Coils"/>
    </source>
</evidence>
<dbReference type="OrthoDB" id="7477255at2"/>
<dbReference type="AlphaFoldDB" id="A0A177JNY7"/>
<dbReference type="RefSeq" id="WP_155738085.1">
    <property type="nucleotide sequence ID" value="NZ_LSTR01000040.1"/>
</dbReference>
<gene>
    <name evidence="2" type="ORF">AX777_05940</name>
</gene>
<comment type="caution">
    <text evidence="2">The sequence shown here is derived from an EMBL/GenBank/DDBJ whole genome shotgun (WGS) entry which is preliminary data.</text>
</comment>
<evidence type="ECO:0008006" key="4">
    <source>
        <dbReference type="Google" id="ProtNLM"/>
    </source>
</evidence>
<name>A0A177JNY7_SPHYA</name>
<keyword evidence="1" id="KW-0175">Coiled coil</keyword>
<feature type="coiled-coil region" evidence="1">
    <location>
        <begin position="89"/>
        <end position="127"/>
    </location>
</feature>
<protein>
    <recommendedName>
        <fullName evidence="4">Helix-turn-helix domain-containing protein</fullName>
    </recommendedName>
</protein>
<accession>A0A177JNY7</accession>
<sequence>MAKKAKFTDSQREQYAELAANGTSNVQIAKAMNISIHLATKLRDELETNKAIERVRLTQTIPLKMDKMADVMTAVLNMMGDVRQELCNVKATNNKMAAAMRRLQMENKNLRQTRKDARAEVRKLRQELHRVRGY</sequence>
<organism evidence="2 3">
    <name type="scientific">Sphingobium yanoikuyae</name>
    <name type="common">Sphingomonas yanoikuyae</name>
    <dbReference type="NCBI Taxonomy" id="13690"/>
    <lineage>
        <taxon>Bacteria</taxon>
        <taxon>Pseudomonadati</taxon>
        <taxon>Pseudomonadota</taxon>
        <taxon>Alphaproteobacteria</taxon>
        <taxon>Sphingomonadales</taxon>
        <taxon>Sphingomonadaceae</taxon>
        <taxon>Sphingobium</taxon>
    </lineage>
</organism>
<proteinExistence type="predicted"/>